<dbReference type="CDD" id="cd17346">
    <property type="entry name" value="MFS_DtpA_like"/>
    <property type="match status" value="1"/>
</dbReference>
<evidence type="ECO:0000256" key="9">
    <source>
        <dbReference type="SAM" id="Phobius"/>
    </source>
</evidence>
<dbReference type="EMBL" id="BMZG01000007">
    <property type="protein sequence ID" value="GHA74771.1"/>
    <property type="molecule type" value="Genomic_DNA"/>
</dbReference>
<name>A0A8J3CNG4_9BURK</name>
<accession>A0A8J3CNG4</accession>
<keyword evidence="3" id="KW-1003">Cell membrane</keyword>
<dbReference type="GO" id="GO:0006857">
    <property type="term" value="P:oligopeptide transport"/>
    <property type="evidence" value="ECO:0007669"/>
    <property type="project" value="InterPro"/>
</dbReference>
<sequence>MNTSVRYPAGLGSLFFAEMWERFSYYGMRAILVLFLVDQVNNGGMGLEKSEAAAIYGLYTAAVYIFALPGGWVADRFLGAKKSIILGGVIIMIGHILLAVSSDVQSIFYFGLFCIAVGTGLLKPNISSIVGSLYDKNDVGGRDAGFSVFYMGINLGAILGGFVVGYLGESINWHLGFGAAAVAMFLGLVNFMYASKRSLAGKGEAPMRQPTAALIAKPPTHRGLTLMISAAFVALVGVLAVLGKIDLSNAVGWAGAMGVIIVGIAVAFFINIYLAGGLTTDEKKRMIVLAVLFFGAALFWSGFEQAGSSLSIFASDMTQRQFGDTEVPASWFQNLNPFFILTLTPFIAWFWMRQQAKGRNFSVFTKFGLALILMGVGYWILVPAAKIAVTGEKVSFMFLTMTYLIHTVAELMLSPVGLSTFSRLAPERFTNQLMGFWFVAASLGNLLAGLLVAGMDTESPTGLPDAFNQMFITSTVFGVVLLLLAKPITKWALGGKEMLADDSAKH</sequence>
<evidence type="ECO:0000256" key="8">
    <source>
        <dbReference type="RuleBase" id="RU003755"/>
    </source>
</evidence>
<feature type="transmembrane region" description="Helical" evidence="9">
    <location>
        <begin position="394"/>
        <end position="413"/>
    </location>
</feature>
<dbReference type="Proteomes" id="UP000614287">
    <property type="component" value="Unassembled WGS sequence"/>
</dbReference>
<dbReference type="InterPro" id="IPR020846">
    <property type="entry name" value="MFS_dom"/>
</dbReference>
<keyword evidence="7 9" id="KW-0472">Membrane</keyword>
<feature type="transmembrane region" description="Helical" evidence="9">
    <location>
        <begin position="53"/>
        <end position="72"/>
    </location>
</feature>
<evidence type="ECO:0000256" key="7">
    <source>
        <dbReference type="ARBA" id="ARBA00023136"/>
    </source>
</evidence>
<comment type="caution">
    <text evidence="11">The sequence shown here is derived from an EMBL/GenBank/DDBJ whole genome shotgun (WGS) entry which is preliminary data.</text>
</comment>
<feature type="transmembrane region" description="Helical" evidence="9">
    <location>
        <begin position="84"/>
        <end position="101"/>
    </location>
</feature>
<feature type="transmembrane region" description="Helical" evidence="9">
    <location>
        <begin position="434"/>
        <end position="454"/>
    </location>
</feature>
<dbReference type="PROSITE" id="PS01023">
    <property type="entry name" value="PTR2_2"/>
    <property type="match status" value="1"/>
</dbReference>
<evidence type="ECO:0000313" key="11">
    <source>
        <dbReference type="EMBL" id="GHA74771.1"/>
    </source>
</evidence>
<keyword evidence="5" id="KW-0571">Peptide transport</keyword>
<dbReference type="InterPro" id="IPR018456">
    <property type="entry name" value="PTR2_symporter_CS"/>
</dbReference>
<feature type="transmembrane region" description="Helical" evidence="9">
    <location>
        <begin position="147"/>
        <end position="167"/>
    </location>
</feature>
<feature type="transmembrane region" description="Helical" evidence="9">
    <location>
        <begin position="363"/>
        <end position="382"/>
    </location>
</feature>
<comment type="subcellular location">
    <subcellularLocation>
        <location evidence="1">Cell membrane</location>
        <topology evidence="1">Multi-pass membrane protein</topology>
    </subcellularLocation>
    <subcellularLocation>
        <location evidence="8">Membrane</location>
        <topology evidence="8">Multi-pass membrane protein</topology>
    </subcellularLocation>
</comment>
<organism evidence="11 12">
    <name type="scientific">Formosimonas limnophila</name>
    <dbReference type="NCBI Taxonomy" id="1384487"/>
    <lineage>
        <taxon>Bacteria</taxon>
        <taxon>Pseudomonadati</taxon>
        <taxon>Pseudomonadota</taxon>
        <taxon>Betaproteobacteria</taxon>
        <taxon>Burkholderiales</taxon>
        <taxon>Burkholderiaceae</taxon>
        <taxon>Formosimonas</taxon>
    </lineage>
</organism>
<dbReference type="InterPro" id="IPR036259">
    <property type="entry name" value="MFS_trans_sf"/>
</dbReference>
<proteinExistence type="inferred from homology"/>
<keyword evidence="12" id="KW-1185">Reference proteome</keyword>
<dbReference type="RefSeq" id="WP_189493310.1">
    <property type="nucleotide sequence ID" value="NZ_BMZG01000007.1"/>
</dbReference>
<dbReference type="PANTHER" id="PTHR23517:SF15">
    <property type="entry name" value="PROTON-DEPENDENT OLIGOPEPTIDE FAMILY TRANSPORT PROTEIN"/>
    <property type="match status" value="1"/>
</dbReference>
<dbReference type="SUPFAM" id="SSF103473">
    <property type="entry name" value="MFS general substrate transporter"/>
    <property type="match status" value="1"/>
</dbReference>
<evidence type="ECO:0000313" key="12">
    <source>
        <dbReference type="Proteomes" id="UP000614287"/>
    </source>
</evidence>
<evidence type="ECO:0000256" key="3">
    <source>
        <dbReference type="ARBA" id="ARBA00022475"/>
    </source>
</evidence>
<reference evidence="11" key="2">
    <citation type="submission" date="2020-09" db="EMBL/GenBank/DDBJ databases">
        <authorList>
            <person name="Sun Q."/>
            <person name="Kim S."/>
        </authorList>
    </citation>
    <scope>NUCLEOTIDE SEQUENCE</scope>
    <source>
        <strain evidence="11">KCTC 32501</strain>
    </source>
</reference>
<gene>
    <name evidence="11" type="ORF">GCM10009007_14810</name>
</gene>
<dbReference type="NCBIfam" id="TIGR00924">
    <property type="entry name" value="yjdL_sub1_fam"/>
    <property type="match status" value="1"/>
</dbReference>
<keyword evidence="5" id="KW-0653">Protein transport</keyword>
<dbReference type="GO" id="GO:1904680">
    <property type="term" value="F:peptide transmembrane transporter activity"/>
    <property type="evidence" value="ECO:0007669"/>
    <property type="project" value="InterPro"/>
</dbReference>
<comment type="similarity">
    <text evidence="8">Belongs to the major facilitator superfamily. Proton-dependent oligopeptide transporter (POT/PTR) (TC 2.A.17) family.</text>
</comment>
<dbReference type="InterPro" id="IPR005279">
    <property type="entry name" value="Dipep/tripep_permease"/>
</dbReference>
<reference evidence="11" key="1">
    <citation type="journal article" date="2014" name="Int. J. Syst. Evol. Microbiol.">
        <title>Complete genome sequence of Corynebacterium casei LMG S-19264T (=DSM 44701T), isolated from a smear-ripened cheese.</title>
        <authorList>
            <consortium name="US DOE Joint Genome Institute (JGI-PGF)"/>
            <person name="Walter F."/>
            <person name="Albersmeier A."/>
            <person name="Kalinowski J."/>
            <person name="Ruckert C."/>
        </authorList>
    </citation>
    <scope>NUCLEOTIDE SEQUENCE</scope>
    <source>
        <strain evidence="11">KCTC 32501</strain>
    </source>
</reference>
<dbReference type="GO" id="GO:0005886">
    <property type="term" value="C:plasma membrane"/>
    <property type="evidence" value="ECO:0007669"/>
    <property type="project" value="UniProtKB-SubCell"/>
</dbReference>
<dbReference type="Pfam" id="PF00854">
    <property type="entry name" value="PTR2"/>
    <property type="match status" value="1"/>
</dbReference>
<evidence type="ECO:0000256" key="4">
    <source>
        <dbReference type="ARBA" id="ARBA00022692"/>
    </source>
</evidence>
<feature type="transmembrane region" description="Helical" evidence="9">
    <location>
        <begin position="251"/>
        <end position="274"/>
    </location>
</feature>
<evidence type="ECO:0000256" key="6">
    <source>
        <dbReference type="ARBA" id="ARBA00022989"/>
    </source>
</evidence>
<feature type="transmembrane region" description="Helical" evidence="9">
    <location>
        <begin position="466"/>
        <end position="485"/>
    </location>
</feature>
<dbReference type="PANTHER" id="PTHR23517">
    <property type="entry name" value="RESISTANCE PROTEIN MDTM, PUTATIVE-RELATED-RELATED"/>
    <property type="match status" value="1"/>
</dbReference>
<dbReference type="InterPro" id="IPR000109">
    <property type="entry name" value="POT_fam"/>
</dbReference>
<evidence type="ECO:0000256" key="5">
    <source>
        <dbReference type="ARBA" id="ARBA00022856"/>
    </source>
</evidence>
<dbReference type="InterPro" id="IPR050171">
    <property type="entry name" value="MFS_Transporters"/>
</dbReference>
<feature type="domain" description="Major facilitator superfamily (MFS) profile" evidence="10">
    <location>
        <begin position="1"/>
        <end position="490"/>
    </location>
</feature>
<dbReference type="Gene3D" id="1.20.1250.20">
    <property type="entry name" value="MFS general substrate transporter like domains"/>
    <property type="match status" value="1"/>
</dbReference>
<feature type="transmembrane region" description="Helical" evidence="9">
    <location>
        <begin position="331"/>
        <end position="351"/>
    </location>
</feature>
<feature type="transmembrane region" description="Helical" evidence="9">
    <location>
        <begin position="107"/>
        <end position="126"/>
    </location>
</feature>
<dbReference type="AlphaFoldDB" id="A0A8J3CNG4"/>
<evidence type="ECO:0000256" key="1">
    <source>
        <dbReference type="ARBA" id="ARBA00004651"/>
    </source>
</evidence>
<keyword evidence="2 8" id="KW-0813">Transport</keyword>
<protein>
    <submittedName>
        <fullName evidence="11">MFS transporter</fullName>
    </submittedName>
</protein>
<evidence type="ECO:0000256" key="2">
    <source>
        <dbReference type="ARBA" id="ARBA00022448"/>
    </source>
</evidence>
<dbReference type="PROSITE" id="PS50850">
    <property type="entry name" value="MFS"/>
    <property type="match status" value="1"/>
</dbReference>
<feature type="transmembrane region" description="Helical" evidence="9">
    <location>
        <begin position="173"/>
        <end position="193"/>
    </location>
</feature>
<feature type="transmembrane region" description="Helical" evidence="9">
    <location>
        <begin position="286"/>
        <end position="303"/>
    </location>
</feature>
<feature type="transmembrane region" description="Helical" evidence="9">
    <location>
        <begin position="224"/>
        <end position="245"/>
    </location>
</feature>
<evidence type="ECO:0000259" key="10">
    <source>
        <dbReference type="PROSITE" id="PS50850"/>
    </source>
</evidence>
<keyword evidence="4 8" id="KW-0812">Transmembrane</keyword>
<keyword evidence="6 9" id="KW-1133">Transmembrane helix</keyword>